<evidence type="ECO:0000256" key="1">
    <source>
        <dbReference type="ARBA" id="ARBA00004167"/>
    </source>
</evidence>
<evidence type="ECO:0000256" key="3">
    <source>
        <dbReference type="ARBA" id="ARBA00022729"/>
    </source>
</evidence>
<keyword evidence="2" id="KW-0433">Leucine-rich repeat</keyword>
<dbReference type="PANTHER" id="PTHR48053">
    <property type="entry name" value="LEUCINE RICH REPEAT FAMILY PROTEIN, EXPRESSED"/>
    <property type="match status" value="1"/>
</dbReference>
<proteinExistence type="predicted"/>
<dbReference type="Pfam" id="PF23598">
    <property type="entry name" value="LRR_14"/>
    <property type="match status" value="1"/>
</dbReference>
<dbReference type="PANTHER" id="PTHR48053:SF126">
    <property type="entry name" value="MDIS1-INTERACTING RECEPTOR LIKE KINASE 2-LIKE ISOFORM X1"/>
    <property type="match status" value="1"/>
</dbReference>
<evidence type="ECO:0000256" key="4">
    <source>
        <dbReference type="ARBA" id="ARBA00022737"/>
    </source>
</evidence>
<keyword evidence="9" id="KW-0808">Transferase</keyword>
<keyword evidence="3" id="KW-0732">Signal</keyword>
<dbReference type="GO" id="GO:0016020">
    <property type="term" value="C:membrane"/>
    <property type="evidence" value="ECO:0007669"/>
    <property type="project" value="UniProtKB-SubCell"/>
</dbReference>
<name>A0A9N8F1M3_9STRA</name>
<evidence type="ECO:0000256" key="6">
    <source>
        <dbReference type="SAM" id="MobiDB-lite"/>
    </source>
</evidence>
<dbReference type="OrthoDB" id="676979at2759"/>
<dbReference type="FunFam" id="3.80.10.10:FF:000041">
    <property type="entry name" value="LRR receptor-like serine/threonine-protein kinase ERECTA"/>
    <property type="match status" value="2"/>
</dbReference>
<dbReference type="InterPro" id="IPR051716">
    <property type="entry name" value="Plant_RL_S/T_kinase"/>
</dbReference>
<evidence type="ECO:0000313" key="9">
    <source>
        <dbReference type="EMBL" id="CAB9529591.1"/>
    </source>
</evidence>
<evidence type="ECO:0000256" key="2">
    <source>
        <dbReference type="ARBA" id="ARBA00022614"/>
    </source>
</evidence>
<keyword evidence="5" id="KW-0325">Glycoprotein</keyword>
<keyword evidence="10" id="KW-1185">Reference proteome</keyword>
<comment type="subcellular location">
    <subcellularLocation>
        <location evidence="1">Membrane</location>
        <topology evidence="1">Single-pass membrane protein</topology>
    </subcellularLocation>
</comment>
<accession>A0A9N8F1M3</accession>
<dbReference type="Proteomes" id="UP001153069">
    <property type="component" value="Unassembled WGS sequence"/>
</dbReference>
<evidence type="ECO:0000256" key="7">
    <source>
        <dbReference type="SAM" id="Phobius"/>
    </source>
</evidence>
<feature type="region of interest" description="Disordered" evidence="6">
    <location>
        <begin position="1"/>
        <end position="75"/>
    </location>
</feature>
<gene>
    <name evidence="9" type="ORF">SEMRO_2553_G331060.1</name>
</gene>
<organism evidence="9 10">
    <name type="scientific">Seminavis robusta</name>
    <dbReference type="NCBI Taxonomy" id="568900"/>
    <lineage>
        <taxon>Eukaryota</taxon>
        <taxon>Sar</taxon>
        <taxon>Stramenopiles</taxon>
        <taxon>Ochrophyta</taxon>
        <taxon>Bacillariophyta</taxon>
        <taxon>Bacillariophyceae</taxon>
        <taxon>Bacillariophycidae</taxon>
        <taxon>Naviculales</taxon>
        <taxon>Naviculaceae</taxon>
        <taxon>Seminavis</taxon>
    </lineage>
</organism>
<comment type="caution">
    <text evidence="9">The sequence shown here is derived from an EMBL/GenBank/DDBJ whole genome shotgun (WGS) entry which is preliminary data.</text>
</comment>
<keyword evidence="9" id="KW-0675">Receptor</keyword>
<dbReference type="EMBL" id="CAICTM010002551">
    <property type="protein sequence ID" value="CAB9529591.1"/>
    <property type="molecule type" value="Genomic_DNA"/>
</dbReference>
<keyword evidence="9" id="KW-0418">Kinase</keyword>
<dbReference type="GO" id="GO:0016301">
    <property type="term" value="F:kinase activity"/>
    <property type="evidence" value="ECO:0007669"/>
    <property type="project" value="UniProtKB-KW"/>
</dbReference>
<sequence length="674" mass="74280">MEEDMKKKKTQSHDGSGQQQQQQNRNSFDAIDRNVGAKKGEQEKKEIVELVVGSQGPTTFPSSSQPNHAPPPALVHDVISGIQPLPTESPPALNRAQRASEAKPGAYAVAGIRPMFHRPRSRSLPGRIPDTEGLGLELVPTGASQNDTDLNCGLIHADPVDEPECGEIPTADPLTTRANKLWKKELCLFLSLETIIAQVLVTLILVIFLLAPQSSNQQTQSAKQQNGVIPIQENPGTIASITQEPTKLWERLNLPEYTLTAMENHRSPQTKAYQWISNNINKSNNTQHLPVWRLKQRFALATFYYSTRGDYWVKNQGWLNWDSNECNWEQIREKWDPNPAAYCDDNGQLLSLQFLGTNNLDGTIPPEISLLQKSLEELALSRNLQLKGNIPTEVGLMTRLTALWITVTNLSGMLPTELGQMQILDELFVSGELFVGTVPTELGSLTNLRTMMFSTTNLEGSIPTEILRLSNLKTLEFSECPMLDIKSFLTEVVGNLHNLEALSLDSQKPGGLTSIPSEIGKLSNLVNLIFCDLQLNGTIPSEIGSLTKLNHLNVDRNSITGTLPEELSKMSQLEGLLISCNQLEGRPLEQGVLTQLTQLRKLHINDNLFSGSIATEISLLSSLKELELQNTHLSGTLPTELLLLDNLASLVLMNTSVSGSIPDGLCGVVLFHVK</sequence>
<keyword evidence="7" id="KW-0472">Membrane</keyword>
<protein>
    <submittedName>
        <fullName evidence="9">LRR receptor-like serine threonine-protein kinase</fullName>
    </submittedName>
</protein>
<dbReference type="Gene3D" id="3.80.10.10">
    <property type="entry name" value="Ribonuclease Inhibitor"/>
    <property type="match status" value="3"/>
</dbReference>
<keyword evidence="7" id="KW-0812">Transmembrane</keyword>
<feature type="compositionally biased region" description="Polar residues" evidence="6">
    <location>
        <begin position="55"/>
        <end position="67"/>
    </location>
</feature>
<evidence type="ECO:0000256" key="5">
    <source>
        <dbReference type="ARBA" id="ARBA00023180"/>
    </source>
</evidence>
<feature type="transmembrane region" description="Helical" evidence="7">
    <location>
        <begin position="186"/>
        <end position="211"/>
    </location>
</feature>
<evidence type="ECO:0000259" key="8">
    <source>
        <dbReference type="Pfam" id="PF23598"/>
    </source>
</evidence>
<evidence type="ECO:0000313" key="10">
    <source>
        <dbReference type="Proteomes" id="UP001153069"/>
    </source>
</evidence>
<dbReference type="SUPFAM" id="SSF52047">
    <property type="entry name" value="RNI-like"/>
    <property type="match status" value="1"/>
</dbReference>
<keyword evidence="4" id="KW-0677">Repeat</keyword>
<dbReference type="InterPro" id="IPR032675">
    <property type="entry name" value="LRR_dom_sf"/>
</dbReference>
<keyword evidence="7" id="KW-1133">Transmembrane helix</keyword>
<dbReference type="AlphaFoldDB" id="A0A9N8F1M3"/>
<feature type="domain" description="Disease resistance R13L4/SHOC-2-like LRR" evidence="8">
    <location>
        <begin position="470"/>
        <end position="605"/>
    </location>
</feature>
<reference evidence="9" key="1">
    <citation type="submission" date="2020-06" db="EMBL/GenBank/DDBJ databases">
        <authorList>
            <consortium name="Plant Systems Biology data submission"/>
        </authorList>
    </citation>
    <scope>NUCLEOTIDE SEQUENCE</scope>
    <source>
        <strain evidence="9">D6</strain>
    </source>
</reference>
<feature type="compositionally biased region" description="Basic and acidic residues" evidence="6">
    <location>
        <begin position="38"/>
        <end position="48"/>
    </location>
</feature>
<dbReference type="InterPro" id="IPR055414">
    <property type="entry name" value="LRR_R13L4/SHOC2-like"/>
</dbReference>